<dbReference type="PANTHER" id="PTHR11808">
    <property type="entry name" value="TRANS-SULFURATION ENZYME FAMILY MEMBER"/>
    <property type="match status" value="1"/>
</dbReference>
<evidence type="ECO:0000256" key="4">
    <source>
        <dbReference type="RuleBase" id="RU362118"/>
    </source>
</evidence>
<dbReference type="GO" id="GO:0047804">
    <property type="term" value="F:cysteine-S-conjugate beta-lyase activity"/>
    <property type="evidence" value="ECO:0007669"/>
    <property type="project" value="UniProtKB-ARBA"/>
</dbReference>
<dbReference type="EMBL" id="JACXVP010000001">
    <property type="protein sequence ID" value="KAG5631409.1"/>
    <property type="molecule type" value="Genomic_DNA"/>
</dbReference>
<keyword evidence="3" id="KW-0456">Lyase</keyword>
<evidence type="ECO:0000256" key="2">
    <source>
        <dbReference type="ARBA" id="ARBA00022898"/>
    </source>
</evidence>
<gene>
    <name evidence="5" type="ORF">H5410_003126</name>
</gene>
<keyword evidence="2 4" id="KW-0663">Pyridoxal phosphate</keyword>
<evidence type="ECO:0000313" key="5">
    <source>
        <dbReference type="EMBL" id="KAG5631409.1"/>
    </source>
</evidence>
<organism evidence="5 6">
    <name type="scientific">Solanum commersonii</name>
    <name type="common">Commerson's wild potato</name>
    <name type="synonym">Commerson's nightshade</name>
    <dbReference type="NCBI Taxonomy" id="4109"/>
    <lineage>
        <taxon>Eukaryota</taxon>
        <taxon>Viridiplantae</taxon>
        <taxon>Streptophyta</taxon>
        <taxon>Embryophyta</taxon>
        <taxon>Tracheophyta</taxon>
        <taxon>Spermatophyta</taxon>
        <taxon>Magnoliopsida</taxon>
        <taxon>eudicotyledons</taxon>
        <taxon>Gunneridae</taxon>
        <taxon>Pentapetalae</taxon>
        <taxon>asterids</taxon>
        <taxon>lamiids</taxon>
        <taxon>Solanales</taxon>
        <taxon>Solanaceae</taxon>
        <taxon>Solanoideae</taxon>
        <taxon>Solaneae</taxon>
        <taxon>Solanum</taxon>
    </lineage>
</organism>
<evidence type="ECO:0000256" key="3">
    <source>
        <dbReference type="ARBA" id="ARBA00023239"/>
    </source>
</evidence>
<comment type="caution">
    <text evidence="5">The sequence shown here is derived from an EMBL/GenBank/DDBJ whole genome shotgun (WGS) entry which is preliminary data.</text>
</comment>
<dbReference type="AlphaFoldDB" id="A0A9J6B3X8"/>
<feature type="non-terminal residue" evidence="5">
    <location>
        <position position="204"/>
    </location>
</feature>
<name>A0A9J6B3X8_SOLCO</name>
<dbReference type="Pfam" id="PF01053">
    <property type="entry name" value="Cys_Met_Meta_PP"/>
    <property type="match status" value="1"/>
</dbReference>
<proteinExistence type="inferred from homology"/>
<sequence length="204" mass="22766">DNAQKIVGYLSSHSRVKAIYASLLDHPGRSLHFSHIFKQAMGAISVLSLLAVIAPLFKHVSKASSLQSVLKPYSIEDESHASIKTMLKIAKMSHAHGALVLVDYNIISRVLLAFGAQSSLIVHCLVDIVVNSTTKFISGYSDLMASVLSVRGKTWRRMCTSYKMLKVQGEWTKNYSILMFPSMSEECHLCRCFCPSWRSLHFSQ</sequence>
<dbReference type="InterPro" id="IPR015421">
    <property type="entry name" value="PyrdxlP-dep_Trfase_major"/>
</dbReference>
<evidence type="ECO:0000256" key="1">
    <source>
        <dbReference type="ARBA" id="ARBA00001933"/>
    </source>
</evidence>
<evidence type="ECO:0000313" key="6">
    <source>
        <dbReference type="Proteomes" id="UP000824120"/>
    </source>
</evidence>
<comment type="similarity">
    <text evidence="4">Belongs to the trans-sulfuration enzymes family.</text>
</comment>
<dbReference type="GO" id="GO:0005737">
    <property type="term" value="C:cytoplasm"/>
    <property type="evidence" value="ECO:0007669"/>
    <property type="project" value="TreeGrafter"/>
</dbReference>
<reference evidence="5 6" key="1">
    <citation type="submission" date="2020-09" db="EMBL/GenBank/DDBJ databases">
        <title>De no assembly of potato wild relative species, Solanum commersonii.</title>
        <authorList>
            <person name="Cho K."/>
        </authorList>
    </citation>
    <scope>NUCLEOTIDE SEQUENCE [LARGE SCALE GENOMIC DNA]</scope>
    <source>
        <strain evidence="5">LZ3.2</strain>
        <tissue evidence="5">Leaf</tissue>
    </source>
</reference>
<dbReference type="Proteomes" id="UP000824120">
    <property type="component" value="Chromosome 1"/>
</dbReference>
<keyword evidence="6" id="KW-1185">Reference proteome</keyword>
<dbReference type="SUPFAM" id="SSF53383">
    <property type="entry name" value="PLP-dependent transferases"/>
    <property type="match status" value="1"/>
</dbReference>
<dbReference type="PANTHER" id="PTHR11808:SF50">
    <property type="entry name" value="CYSTATHIONINE BETA-LYASE"/>
    <property type="match status" value="1"/>
</dbReference>
<dbReference type="Gene3D" id="3.40.640.10">
    <property type="entry name" value="Type I PLP-dependent aspartate aminotransferase-like (Major domain)"/>
    <property type="match status" value="1"/>
</dbReference>
<accession>A0A9J6B3X8</accession>
<dbReference type="InterPro" id="IPR015424">
    <property type="entry name" value="PyrdxlP-dep_Trfase"/>
</dbReference>
<dbReference type="InterPro" id="IPR000277">
    <property type="entry name" value="Cys/Met-Metab_PyrdxlP-dep_enz"/>
</dbReference>
<feature type="non-terminal residue" evidence="5">
    <location>
        <position position="1"/>
    </location>
</feature>
<dbReference type="GO" id="GO:0019346">
    <property type="term" value="P:transsulfuration"/>
    <property type="evidence" value="ECO:0007669"/>
    <property type="project" value="InterPro"/>
</dbReference>
<comment type="cofactor">
    <cofactor evidence="1 4">
        <name>pyridoxal 5'-phosphate</name>
        <dbReference type="ChEBI" id="CHEBI:597326"/>
    </cofactor>
</comment>
<dbReference type="GO" id="GO:0030170">
    <property type="term" value="F:pyridoxal phosphate binding"/>
    <property type="evidence" value="ECO:0007669"/>
    <property type="project" value="InterPro"/>
</dbReference>
<protein>
    <submittedName>
        <fullName evidence="5">Uncharacterized protein</fullName>
    </submittedName>
</protein>